<evidence type="ECO:0000256" key="1">
    <source>
        <dbReference type="ARBA" id="ARBA00004141"/>
    </source>
</evidence>
<dbReference type="SMART" id="SM01381">
    <property type="entry name" value="7TM_GPCR_Srsx"/>
    <property type="match status" value="1"/>
</dbReference>
<feature type="transmembrane region" description="Helical" evidence="10">
    <location>
        <begin position="104"/>
        <end position="125"/>
    </location>
</feature>
<dbReference type="OrthoDB" id="10053194at2759"/>
<dbReference type="Pfam" id="PF00001">
    <property type="entry name" value="7tm_1"/>
    <property type="match status" value="1"/>
</dbReference>
<dbReference type="SUPFAM" id="SSF81321">
    <property type="entry name" value="Family A G protein-coupled receptor-like"/>
    <property type="match status" value="1"/>
</dbReference>
<evidence type="ECO:0000259" key="11">
    <source>
        <dbReference type="PROSITE" id="PS50262"/>
    </source>
</evidence>
<feature type="region of interest" description="Disordered" evidence="9">
    <location>
        <begin position="360"/>
        <end position="401"/>
    </location>
</feature>
<gene>
    <name evidence="12" type="primary">Npffr2</name>
    <name evidence="12" type="ORF">AWC38_SpisGene5040</name>
</gene>
<feature type="transmembrane region" description="Helical" evidence="10">
    <location>
        <begin position="146"/>
        <end position="170"/>
    </location>
</feature>
<reference evidence="13" key="1">
    <citation type="journal article" date="2017" name="bioRxiv">
        <title>Comparative analysis of the genomes of Stylophora pistillata and Acropora digitifera provides evidence for extensive differences between species of corals.</title>
        <authorList>
            <person name="Voolstra C.R."/>
            <person name="Li Y."/>
            <person name="Liew Y.J."/>
            <person name="Baumgarten S."/>
            <person name="Zoccola D."/>
            <person name="Flot J.-F."/>
            <person name="Tambutte S."/>
            <person name="Allemand D."/>
            <person name="Aranda M."/>
        </authorList>
    </citation>
    <scope>NUCLEOTIDE SEQUENCE [LARGE SCALE GENOMIC DNA]</scope>
</reference>
<evidence type="ECO:0000256" key="3">
    <source>
        <dbReference type="ARBA" id="ARBA00022989"/>
    </source>
</evidence>
<dbReference type="STRING" id="50429.A0A2B4SHS9"/>
<proteinExistence type="inferred from homology"/>
<dbReference type="PANTHER" id="PTHR45695:SF9">
    <property type="entry name" value="LEUCOKININ RECEPTOR"/>
    <property type="match status" value="1"/>
</dbReference>
<evidence type="ECO:0000256" key="2">
    <source>
        <dbReference type="ARBA" id="ARBA00022692"/>
    </source>
</evidence>
<evidence type="ECO:0000256" key="6">
    <source>
        <dbReference type="ARBA" id="ARBA00023170"/>
    </source>
</evidence>
<keyword evidence="13" id="KW-1185">Reference proteome</keyword>
<dbReference type="Gene3D" id="1.20.1070.10">
    <property type="entry name" value="Rhodopsin 7-helix transmembrane proteins"/>
    <property type="match status" value="1"/>
</dbReference>
<keyword evidence="2 8" id="KW-0812">Transmembrane</keyword>
<evidence type="ECO:0000313" key="12">
    <source>
        <dbReference type="EMBL" id="PFX30214.1"/>
    </source>
</evidence>
<evidence type="ECO:0000256" key="7">
    <source>
        <dbReference type="ARBA" id="ARBA00023224"/>
    </source>
</evidence>
<dbReference type="GO" id="GO:0004930">
    <property type="term" value="F:G protein-coupled receptor activity"/>
    <property type="evidence" value="ECO:0007669"/>
    <property type="project" value="UniProtKB-KW"/>
</dbReference>
<dbReference type="PRINTS" id="PR00237">
    <property type="entry name" value="GPCRRHODOPSN"/>
</dbReference>
<feature type="transmembrane region" description="Helical" evidence="10">
    <location>
        <begin position="190"/>
        <end position="216"/>
    </location>
</feature>
<dbReference type="CDD" id="cd00637">
    <property type="entry name" value="7tm_classA_rhodopsin-like"/>
    <property type="match status" value="1"/>
</dbReference>
<comment type="caution">
    <text evidence="12">The sequence shown here is derived from an EMBL/GenBank/DDBJ whole genome shotgun (WGS) entry which is preliminary data.</text>
</comment>
<evidence type="ECO:0000256" key="10">
    <source>
        <dbReference type="SAM" id="Phobius"/>
    </source>
</evidence>
<sequence length="566" mass="64622">MLCMKQKRVTKRLFLSRGRNFPTVVFERKKLTGSKRIEVAVRIIGNSVVCVAVIRRKRMRTSNNIFTFNLALCDLLNVVIFLPTQMAAFENNQNWATGNFMCHFTYILVPLCLSASIGTLLAITSDRYRAIAYPMKPRLSGRKVKIILAVIWITSFVICSPLLYVAGIVRPGPGKVYCDETWPDPLYSELYWNFIFVIQYILPLAIIVVLAVLIAVKIRKNNTMKMLPKSSQVIAAAVRQRMKQTSKITNMLVALVILYAICMLPQHVVFLWSKYGDLWNSKYFVYVLRFSNVFPMANSAFNPIAYGTLNKEFKNVFKSFFHCEYGQKTDAGVYKINPNAMNKIRSGKFRLAVYKHTNGNGNASGDGKSGCRKPGPISIESTATNKKLQGRSASEDDGKEMKKTRISNGYTRTLLECDHNWNENKDERQNVFQRETIVDRSNMSRSRSSLTNMKWKEERQMLLDSAMGFEIDRNERVFVNDSDEKNLQTGMKIAAEENTTHFDANVCAGSVFDTKKLHLKENLETQLPILTPDDVENDSFMNCWVEVNKIDQKLLSYISSLQETDL</sequence>
<comment type="subcellular location">
    <subcellularLocation>
        <location evidence="1">Membrane</location>
        <topology evidence="1">Multi-pass membrane protein</topology>
    </subcellularLocation>
</comment>
<keyword evidence="6 8" id="KW-0675">Receptor</keyword>
<feature type="domain" description="G-protein coupled receptors family 1 profile" evidence="11">
    <location>
        <begin position="45"/>
        <end position="306"/>
    </location>
</feature>
<name>A0A2B4SHS9_STYPI</name>
<feature type="transmembrane region" description="Helical" evidence="10">
    <location>
        <begin position="248"/>
        <end position="272"/>
    </location>
</feature>
<dbReference type="InterPro" id="IPR017452">
    <property type="entry name" value="GPCR_Rhodpsn_7TM"/>
</dbReference>
<keyword evidence="7 8" id="KW-0807">Transducer</keyword>
<keyword evidence="5 10" id="KW-0472">Membrane</keyword>
<evidence type="ECO:0000256" key="8">
    <source>
        <dbReference type="RuleBase" id="RU000688"/>
    </source>
</evidence>
<dbReference type="AlphaFoldDB" id="A0A2B4SHS9"/>
<comment type="similarity">
    <text evidence="8">Belongs to the G-protein coupled receptor 1 family.</text>
</comment>
<dbReference type="GO" id="GO:0005886">
    <property type="term" value="C:plasma membrane"/>
    <property type="evidence" value="ECO:0007669"/>
    <property type="project" value="TreeGrafter"/>
</dbReference>
<dbReference type="Proteomes" id="UP000225706">
    <property type="component" value="Unassembled WGS sequence"/>
</dbReference>
<dbReference type="PANTHER" id="PTHR45695">
    <property type="entry name" value="LEUCOKININ RECEPTOR-RELATED"/>
    <property type="match status" value="1"/>
</dbReference>
<evidence type="ECO:0000256" key="4">
    <source>
        <dbReference type="ARBA" id="ARBA00023040"/>
    </source>
</evidence>
<feature type="transmembrane region" description="Helical" evidence="10">
    <location>
        <begin position="65"/>
        <end position="84"/>
    </location>
</feature>
<dbReference type="PROSITE" id="PS00237">
    <property type="entry name" value="G_PROTEIN_RECEP_F1_1"/>
    <property type="match status" value="1"/>
</dbReference>
<dbReference type="EMBL" id="LSMT01000054">
    <property type="protein sequence ID" value="PFX30214.1"/>
    <property type="molecule type" value="Genomic_DNA"/>
</dbReference>
<keyword evidence="4 8" id="KW-0297">G-protein coupled receptor</keyword>
<dbReference type="InterPro" id="IPR000276">
    <property type="entry name" value="GPCR_Rhodpsn"/>
</dbReference>
<evidence type="ECO:0000313" key="13">
    <source>
        <dbReference type="Proteomes" id="UP000225706"/>
    </source>
</evidence>
<dbReference type="PROSITE" id="PS50262">
    <property type="entry name" value="G_PROTEIN_RECEP_F1_2"/>
    <property type="match status" value="1"/>
</dbReference>
<accession>A0A2B4SHS9</accession>
<evidence type="ECO:0000256" key="9">
    <source>
        <dbReference type="SAM" id="MobiDB-lite"/>
    </source>
</evidence>
<keyword evidence="3 10" id="KW-1133">Transmembrane helix</keyword>
<organism evidence="12 13">
    <name type="scientific">Stylophora pistillata</name>
    <name type="common">Smooth cauliflower coral</name>
    <dbReference type="NCBI Taxonomy" id="50429"/>
    <lineage>
        <taxon>Eukaryota</taxon>
        <taxon>Metazoa</taxon>
        <taxon>Cnidaria</taxon>
        <taxon>Anthozoa</taxon>
        <taxon>Hexacorallia</taxon>
        <taxon>Scleractinia</taxon>
        <taxon>Astrocoeniina</taxon>
        <taxon>Pocilloporidae</taxon>
        <taxon>Stylophora</taxon>
    </lineage>
</organism>
<protein>
    <submittedName>
        <fullName evidence="12">Neuropeptide FF receptor 2</fullName>
    </submittedName>
</protein>
<evidence type="ECO:0000256" key="5">
    <source>
        <dbReference type="ARBA" id="ARBA00023136"/>
    </source>
</evidence>